<reference evidence="2" key="1">
    <citation type="submission" date="2016-11" db="EMBL/GenBank/DDBJ databases">
        <title>The genome of Nicotiana attenuata.</title>
        <authorList>
            <person name="Xu S."/>
            <person name="Brockmoeller T."/>
            <person name="Gaquerel E."/>
            <person name="Navarro A."/>
            <person name="Kuhl H."/>
            <person name="Gase K."/>
            <person name="Ling Z."/>
            <person name="Zhou W."/>
            <person name="Kreitzer C."/>
            <person name="Stanke M."/>
            <person name="Tang H."/>
            <person name="Lyons E."/>
            <person name="Pandey P."/>
            <person name="Pandey S.P."/>
            <person name="Timmermann B."/>
            <person name="Baldwin I.T."/>
        </authorList>
    </citation>
    <scope>NUCLEOTIDE SEQUENCE [LARGE SCALE GENOMIC DNA]</scope>
    <source>
        <strain evidence="2">UT</strain>
    </source>
</reference>
<evidence type="ECO:0000256" key="1">
    <source>
        <dbReference type="SAM" id="MobiDB-lite"/>
    </source>
</evidence>
<organism evidence="2 3">
    <name type="scientific">Nicotiana attenuata</name>
    <name type="common">Coyote tobacco</name>
    <dbReference type="NCBI Taxonomy" id="49451"/>
    <lineage>
        <taxon>Eukaryota</taxon>
        <taxon>Viridiplantae</taxon>
        <taxon>Streptophyta</taxon>
        <taxon>Embryophyta</taxon>
        <taxon>Tracheophyta</taxon>
        <taxon>Spermatophyta</taxon>
        <taxon>Magnoliopsida</taxon>
        <taxon>eudicotyledons</taxon>
        <taxon>Gunneridae</taxon>
        <taxon>Pentapetalae</taxon>
        <taxon>asterids</taxon>
        <taxon>lamiids</taxon>
        <taxon>Solanales</taxon>
        <taxon>Solanaceae</taxon>
        <taxon>Nicotianoideae</taxon>
        <taxon>Nicotianeae</taxon>
        <taxon>Nicotiana</taxon>
    </lineage>
</organism>
<comment type="caution">
    <text evidence="2">The sequence shown here is derived from an EMBL/GenBank/DDBJ whole genome shotgun (WGS) entry which is preliminary data.</text>
</comment>
<dbReference type="Proteomes" id="UP000187609">
    <property type="component" value="Unassembled WGS sequence"/>
</dbReference>
<evidence type="ECO:0000313" key="2">
    <source>
        <dbReference type="EMBL" id="OIT08836.1"/>
    </source>
</evidence>
<keyword evidence="3" id="KW-1185">Reference proteome</keyword>
<dbReference type="Gramene" id="OIT08836">
    <property type="protein sequence ID" value="OIT08836"/>
    <property type="gene ID" value="A4A49_45001"/>
</dbReference>
<feature type="non-terminal residue" evidence="2">
    <location>
        <position position="60"/>
    </location>
</feature>
<feature type="region of interest" description="Disordered" evidence="1">
    <location>
        <begin position="1"/>
        <end position="21"/>
    </location>
</feature>
<name>A0A1J6IX39_NICAT</name>
<protein>
    <submittedName>
        <fullName evidence="2">Udp-glucuronic acid decarboxylase 6</fullName>
    </submittedName>
</protein>
<proteinExistence type="predicted"/>
<dbReference type="STRING" id="49451.A0A1J6IX39"/>
<dbReference type="EMBL" id="MJEQ01032348">
    <property type="protein sequence ID" value="OIT08836.1"/>
    <property type="molecule type" value="Genomic_DNA"/>
</dbReference>
<accession>A0A1J6IX39</accession>
<evidence type="ECO:0000313" key="3">
    <source>
        <dbReference type="Proteomes" id="UP000187609"/>
    </source>
</evidence>
<dbReference type="AlphaFoldDB" id="A0A1J6IX39"/>
<gene>
    <name evidence="2" type="primary">UXS6_1</name>
    <name evidence="2" type="ORF">A4A49_45001</name>
</gene>
<sequence length="60" mass="6734">MASNGDNHASAKPPPEPSPLRKAKFFQANMRILVTGVLDLLALTFVDRLMQNEKNEVYTF</sequence>